<accession>A0A9J8D9I8</accession>
<dbReference type="Proteomes" id="UP001108240">
    <property type="component" value="Unplaced"/>
</dbReference>
<dbReference type="Pfam" id="PF13915">
    <property type="entry name" value="DUF4210"/>
    <property type="match status" value="1"/>
</dbReference>
<comment type="similarity">
    <text evidence="3">Belongs to the ATOS family.</text>
</comment>
<evidence type="ECO:0000256" key="5">
    <source>
        <dbReference type="ARBA" id="ARBA00040290"/>
    </source>
</evidence>
<evidence type="ECO:0000256" key="6">
    <source>
        <dbReference type="SAM" id="MobiDB-lite"/>
    </source>
</evidence>
<reference evidence="8" key="1">
    <citation type="submission" date="2025-08" db="UniProtKB">
        <authorList>
            <consortium name="Ensembl"/>
        </authorList>
    </citation>
    <scope>IDENTIFICATION</scope>
</reference>
<feature type="region of interest" description="Disordered" evidence="6">
    <location>
        <begin position="529"/>
        <end position="715"/>
    </location>
</feature>
<organism evidence="8 9">
    <name type="scientific">Cyprinus carpio carpio</name>
    <dbReference type="NCBI Taxonomy" id="630221"/>
    <lineage>
        <taxon>Eukaryota</taxon>
        <taxon>Metazoa</taxon>
        <taxon>Chordata</taxon>
        <taxon>Craniata</taxon>
        <taxon>Vertebrata</taxon>
        <taxon>Euteleostomi</taxon>
        <taxon>Actinopterygii</taxon>
        <taxon>Neopterygii</taxon>
        <taxon>Teleostei</taxon>
        <taxon>Ostariophysi</taxon>
        <taxon>Cypriniformes</taxon>
        <taxon>Cyprinidae</taxon>
        <taxon>Cyprininae</taxon>
        <taxon>Cyprinus</taxon>
    </lineage>
</organism>
<dbReference type="GeneTree" id="ENSGT00940000157573"/>
<dbReference type="Ensembl" id="ENSCCRT00000190930.1">
    <property type="protein sequence ID" value="ENSCCRP00000173970.1"/>
    <property type="gene ID" value="ENSCCRG00000067812.1"/>
</dbReference>
<feature type="compositionally biased region" description="Basic and acidic residues" evidence="6">
    <location>
        <begin position="244"/>
        <end position="254"/>
    </location>
</feature>
<dbReference type="PANTHER" id="PTHR13199:SF13">
    <property type="entry name" value="ATOS HOMOLOG PROTEIN A"/>
    <property type="match status" value="1"/>
</dbReference>
<evidence type="ECO:0000256" key="3">
    <source>
        <dbReference type="ARBA" id="ARBA00034497"/>
    </source>
</evidence>
<comment type="subcellular location">
    <subcellularLocation>
        <location evidence="1">Nucleus</location>
    </subcellularLocation>
</comment>
<protein>
    <recommendedName>
        <fullName evidence="5">Atos homolog protein A</fullName>
    </recommendedName>
</protein>
<feature type="compositionally biased region" description="Basic and acidic residues" evidence="6">
    <location>
        <begin position="417"/>
        <end position="427"/>
    </location>
</feature>
<name>A0A9J8D9I8_CYPCA</name>
<feature type="compositionally biased region" description="Polar residues" evidence="6">
    <location>
        <begin position="554"/>
        <end position="570"/>
    </location>
</feature>
<dbReference type="Pfam" id="PF13889">
    <property type="entry name" value="Chromosome_seg"/>
    <property type="match status" value="1"/>
</dbReference>
<evidence type="ECO:0000313" key="9">
    <source>
        <dbReference type="Proteomes" id="UP001108240"/>
    </source>
</evidence>
<evidence type="ECO:0000256" key="4">
    <source>
        <dbReference type="ARBA" id="ARBA00037191"/>
    </source>
</evidence>
<feature type="compositionally biased region" description="Basic and acidic residues" evidence="6">
    <location>
        <begin position="464"/>
        <end position="475"/>
    </location>
</feature>
<reference evidence="8" key="2">
    <citation type="submission" date="2025-09" db="UniProtKB">
        <authorList>
            <consortium name="Ensembl"/>
        </authorList>
    </citation>
    <scope>IDENTIFICATION</scope>
</reference>
<dbReference type="SMART" id="SM01177">
    <property type="entry name" value="DUF4210"/>
    <property type="match status" value="1"/>
</dbReference>
<evidence type="ECO:0000256" key="1">
    <source>
        <dbReference type="ARBA" id="ARBA00004123"/>
    </source>
</evidence>
<evidence type="ECO:0000259" key="7">
    <source>
        <dbReference type="SMART" id="SM01177"/>
    </source>
</evidence>
<evidence type="ECO:0000313" key="8">
    <source>
        <dbReference type="Ensembl" id="ENSCCRP00000173970.1"/>
    </source>
</evidence>
<feature type="compositionally biased region" description="Basic and acidic residues" evidence="6">
    <location>
        <begin position="653"/>
        <end position="677"/>
    </location>
</feature>
<evidence type="ECO:0000256" key="2">
    <source>
        <dbReference type="ARBA" id="ARBA00023242"/>
    </source>
</evidence>
<feature type="region of interest" description="Disordered" evidence="6">
    <location>
        <begin position="244"/>
        <end position="294"/>
    </location>
</feature>
<comment type="function">
    <text evidence="4">Transcription regulator that syncronizes transcriptional and translational programs to promote macrophage invasion of tissues.</text>
</comment>
<dbReference type="PANTHER" id="PTHR13199">
    <property type="entry name" value="GH03947P"/>
    <property type="match status" value="1"/>
</dbReference>
<feature type="compositionally biased region" description="Polar residues" evidence="6">
    <location>
        <begin position="682"/>
        <end position="711"/>
    </location>
</feature>
<keyword evidence="9" id="KW-1185">Reference proteome</keyword>
<feature type="region of interest" description="Disordered" evidence="6">
    <location>
        <begin position="397"/>
        <end position="479"/>
    </location>
</feature>
<dbReference type="InterPro" id="IPR025261">
    <property type="entry name" value="Atos-like_cons_dom"/>
</dbReference>
<dbReference type="InterPro" id="IPR051506">
    <property type="entry name" value="ATOS_Transcription_Regulators"/>
</dbReference>
<dbReference type="AlphaFoldDB" id="A0A9J8D9I8"/>
<dbReference type="InterPro" id="IPR033473">
    <property type="entry name" value="Atos-like_C"/>
</dbReference>
<feature type="compositionally biased region" description="Polar residues" evidence="6">
    <location>
        <begin position="401"/>
        <end position="416"/>
    </location>
</feature>
<feature type="compositionally biased region" description="Polar residues" evidence="6">
    <location>
        <begin position="529"/>
        <end position="547"/>
    </location>
</feature>
<feature type="compositionally biased region" description="Polar residues" evidence="6">
    <location>
        <begin position="603"/>
        <end position="641"/>
    </location>
</feature>
<proteinExistence type="inferred from homology"/>
<dbReference type="GO" id="GO:0005634">
    <property type="term" value="C:nucleus"/>
    <property type="evidence" value="ECO:0007669"/>
    <property type="project" value="UniProtKB-SubCell"/>
</dbReference>
<feature type="compositionally biased region" description="Low complexity" evidence="6">
    <location>
        <begin position="256"/>
        <end position="271"/>
    </location>
</feature>
<feature type="domain" description="Atos-like conserved" evidence="7">
    <location>
        <begin position="795"/>
        <end position="853"/>
    </location>
</feature>
<sequence>MQPLPWIPINKEFFEYDAEEFLVFLTLLITEGRTPECSVKGRTEGVHCPPAQSAMPVLTKHECSDKIPQCRQARRTRSEVMLLWRNHIPIMIEVMLLPDCCYSDEGLTTDCTDLNDPAIKQDALLLERWTLQPVPRQSGDRFIEEKTLLLAVRSYVFFSQLSAWLSASHGLVPRNILYRISAADEELIWNFSQTPSEHAFPVPNMSHSVALKVRVQSLPRQPKYPILKCSIHSGIAFLGKKSLEHGEGRNHPGENRSSLRLPGSPLFSRPLRPSPPPHSPLNTRKCPPHPESPLPPGKAVKWLYSRLNGSVDAPPTEAYNSCNDGAESPKASSVESPIRGFKSLSITDPLVTPGPSPSFISGETNPLIGSLLQERQEVIARIAQRLNLCDPTAPHLPEALFTSQEPPGHKTTWNSSQDKERLKKSKEPLFPTPQPQNHNGTGPEIPERSRSSLFDTPLSPRSRTRLDRVDHESKTSPKLSTCRRLVLSDQSAEGSLIADAVQDISRLIQERLQHSYSLLNGTYKLKTSQTEQVDKNNSAQMNGFVSSSHEKTSSEPNGEASTDPHISQATKFCRSPDSSRINRDCSPRPQNVASLKLEDHSVTKSQPLTASNNQQYASRESWTSLKNNSSHASSPQENGLNLTGYLQPFKTQEANHEKGAEKDFWDGSTCPEKDKNQEPWASPSSTPANITCNTSSPAPAQNNHTPCSNWKKQNRHSIDGTTTKAFHPCTGLPLLSSPVPQRKSQTGYFDLDASLIHCRGLPWAPNKRILKRLQDCDESPHQILSASAPPASLSLLGNFEECVLNYRLEPLGTVEGFTAEVGASGTFCPSHMTLPVDVSFYSVSDDNAPSPYMVTTQAELLTYFVYLSRFILIEFSCFSSGQGRTLRYLVHLRFQSSKSGKIYLHRDIRLLFSRKSMEVDSGAAYELKSFTESPADPPFSPRC</sequence>
<keyword evidence="2" id="KW-0539">Nucleus</keyword>